<dbReference type="EMBL" id="BART01021173">
    <property type="protein sequence ID" value="GAG97052.1"/>
    <property type="molecule type" value="Genomic_DNA"/>
</dbReference>
<comment type="caution">
    <text evidence="2">The sequence shown here is derived from an EMBL/GenBank/DDBJ whole genome shotgun (WGS) entry which is preliminary data.</text>
</comment>
<feature type="non-terminal residue" evidence="2">
    <location>
        <position position="73"/>
    </location>
</feature>
<keyword evidence="1" id="KW-0472">Membrane</keyword>
<dbReference type="PROSITE" id="PS51257">
    <property type="entry name" value="PROKAR_LIPOPROTEIN"/>
    <property type="match status" value="1"/>
</dbReference>
<organism evidence="2">
    <name type="scientific">marine sediment metagenome</name>
    <dbReference type="NCBI Taxonomy" id="412755"/>
    <lineage>
        <taxon>unclassified sequences</taxon>
        <taxon>metagenomes</taxon>
        <taxon>ecological metagenomes</taxon>
    </lineage>
</organism>
<sequence length="73" mass="7707">MKRLNYMGVLVMLVSGSIAVLVGCCVGRSIRNYITAPSIAVGSQSQAPDTKMPSFVEIQQILVDAGYDIGTDG</sequence>
<dbReference type="AlphaFoldDB" id="X1CVT3"/>
<keyword evidence="1" id="KW-0812">Transmembrane</keyword>
<keyword evidence="1" id="KW-1133">Transmembrane helix</keyword>
<proteinExistence type="predicted"/>
<name>X1CVT3_9ZZZZ</name>
<reference evidence="2" key="1">
    <citation type="journal article" date="2014" name="Front. Microbiol.">
        <title>High frequency of phylogenetically diverse reductive dehalogenase-homologous genes in deep subseafloor sedimentary metagenomes.</title>
        <authorList>
            <person name="Kawai M."/>
            <person name="Futagami T."/>
            <person name="Toyoda A."/>
            <person name="Takaki Y."/>
            <person name="Nishi S."/>
            <person name="Hori S."/>
            <person name="Arai W."/>
            <person name="Tsubouchi T."/>
            <person name="Morono Y."/>
            <person name="Uchiyama I."/>
            <person name="Ito T."/>
            <person name="Fujiyama A."/>
            <person name="Inagaki F."/>
            <person name="Takami H."/>
        </authorList>
    </citation>
    <scope>NUCLEOTIDE SEQUENCE</scope>
    <source>
        <strain evidence="2">Expedition CK06-06</strain>
    </source>
</reference>
<evidence type="ECO:0000256" key="1">
    <source>
        <dbReference type="SAM" id="Phobius"/>
    </source>
</evidence>
<accession>X1CVT3</accession>
<feature type="transmembrane region" description="Helical" evidence="1">
    <location>
        <begin position="6"/>
        <end position="26"/>
    </location>
</feature>
<evidence type="ECO:0000313" key="2">
    <source>
        <dbReference type="EMBL" id="GAG97052.1"/>
    </source>
</evidence>
<protein>
    <submittedName>
        <fullName evidence="2">Uncharacterized protein</fullName>
    </submittedName>
</protein>
<gene>
    <name evidence="2" type="ORF">S01H4_39149</name>
</gene>